<evidence type="ECO:0000313" key="4">
    <source>
        <dbReference type="EMBL" id="EED11681.1"/>
    </source>
</evidence>
<dbReference type="STRING" id="441959.B8MUL3"/>
<accession>B8MUL3</accession>
<dbReference type="GO" id="GO:0005634">
    <property type="term" value="C:nucleus"/>
    <property type="evidence" value="ECO:0007669"/>
    <property type="project" value="UniProtKB-ARBA"/>
</dbReference>
<dbReference type="InterPro" id="IPR050951">
    <property type="entry name" value="Retrovirus_Pol_polyprotein"/>
</dbReference>
<dbReference type="InParanoid" id="B8MUL3"/>
<feature type="compositionally biased region" description="Polar residues" evidence="2">
    <location>
        <begin position="556"/>
        <end position="566"/>
    </location>
</feature>
<proteinExistence type="predicted"/>
<dbReference type="GeneID" id="8103123"/>
<dbReference type="PANTHER" id="PTHR37984:SF5">
    <property type="entry name" value="PROTEIN NYNRIN-LIKE"/>
    <property type="match status" value="1"/>
</dbReference>
<dbReference type="Gene3D" id="3.30.420.10">
    <property type="entry name" value="Ribonuclease H-like superfamily/Ribonuclease H"/>
    <property type="match status" value="2"/>
</dbReference>
<dbReference type="InterPro" id="IPR012337">
    <property type="entry name" value="RNaseH-like_sf"/>
</dbReference>
<keyword evidence="1" id="KW-0694">RNA-binding</keyword>
<feature type="region of interest" description="Disordered" evidence="2">
    <location>
        <begin position="1111"/>
        <end position="1158"/>
    </location>
</feature>
<dbReference type="VEuPathDB" id="FungiDB:TSTA_108670"/>
<sequence>MAPTDYTDFDPNGKDRKTIEPCVITRTKIYTDLYDDDLWFTFKDDFGDWTTDNLCKATVPVLGKLRDVLRTNGIYVPKGGHAGRVLANTLTLPEPHEWTESEVVEHIQLKGTFNSPFIQLKFAATIKRINDAANVTIQNNAQFVQEDTPSPPSTNLHGMVTRMRASAGGLQDMTPHAETAPPTPTPPAPQAPLVQVATPTQTATWQGTGYVPAIRDQERTYSQVGQFAPLYVNSIAQLRKVYTTDSTKYGDNEDSFDLAHNIFLDLCRQMGLHTAEARNQAFSVMLKGLALDYYYTWKDQWERMGIDPAVAVKNHFENDEHLRKVQTDWDAINLYTVIVKYPEKSTTECLEMMFRDIQKLYHKLRPELRNEVIWHAKLISATRTHPACHAATGNPASTIPGLMQSLRGSVSQFEDTKRAAQQHFAGTYNTDPYDVPRTNMTERRFFNNNLRYQPQNRSRFTRKPSRHFRGPRNDKKTCYICKKPGHLSYNHSDEEREAHKREWNKNRSGSYQQFMAEIEGWEYDPESIEELASSGAYFEDDSSDDEPPRTKDSITSKDSANKNAPLQTTSTHFASAFFTTDEKPKGELGKLITTELANRATMHCVKALATKEAQDGDNIENDVEETIDTSTYVSASRYSEETWRGILIDTGAADFSTAGYSQFLAYRKAVKGAVMDTSTVNSVGIKFGSGDPVRSKGSVDVDTPIGRVRFHILETMTPFLLSIKDLDRLNVYYDNTKDLLIGPKENMTTQVIRRFGHPFLIWQETYELCLMESLDENPCFLTETELRRLHRRFGHPSTDRFYRVIERAGHDADREAIEHIRKFCHHCQIHGKSPGRFRFTLQDDIHFNHSIIVDIMYIDGKPVLHIIDEATRFNAARWLPNISSSATWDALRAAWIDTYLGPPDLIATDAGKNFVSKEFSQLATSIGTTVKSVPIEAHWSIGMVERYHAVLRRAYTIISDELPDLHPDMALQMAVKSVNDTAGPNGLVPTLLVFGAYPRLTQNDAPAISVEQRATALKKATAEVRKLYAQRQVRDALNTRNGPSTIVIHSLPLNSNVLVFREGNTGYAGKWEGPYKLLEVNNETCTVALPSGPTQFRSTVVKPYYAEDMPPEDIATTLDHDNAPEPPTQGNALLPPSTVKIPSQRPQRNRQPSARYRDDDFEAYINNKEITQPRADFDEVLEQTRFTDSRKQEVDGLLERGVFHFVHENEVPKGERIFNSRFVDEMKNSGTDKAFEKSRLVVQAYNDEGKDFILTESPTIQRCSQRLILCLTACMVTHSLWLRDVVQAYIQSQTYLNRDIFVRPPLELAILLSPGTLLKVVKPLYGIPESGNHWFNTYHSHHTEKLQMETSTYDPCLLHCTNSSNGFGVVGMQTDDTLILADEAFANREEKEIKAARIQCKPRERLSPTNPLKFNGGLISETAQGILLNQERTCRLIQIVQEQHANTTSSRGKIRKNVSPKEQYVSQRALGAYIASLTQPEAAFDYAFAAQSTDPQKEDIKLLNRRLQWQIDNPSRGLKFVKLDINSIKLYAFVDAAFANNKDLSSQIGFVIVLADASNNANIVHWSSVKCKRITRSVLASELYAMVNGFDFAASIKATITQILHLENPLPLVICTDSKSLYDCLVKLGTTQEKRLMIDLMCLRQSYERQEITEVKWIDGNSNPADAMTKNKACNALQILVDTNKLHITVDGWVERSTTTPQNRAIKANSVAFANPQ</sequence>
<dbReference type="InterPro" id="IPR013103">
    <property type="entry name" value="RVT_2"/>
</dbReference>
<feature type="domain" description="Integrase catalytic" evidence="3">
    <location>
        <begin position="830"/>
        <end position="997"/>
    </location>
</feature>
<dbReference type="GO" id="GO:0003723">
    <property type="term" value="F:RNA binding"/>
    <property type="evidence" value="ECO:0007669"/>
    <property type="project" value="UniProtKB-KW"/>
</dbReference>
<feature type="region of interest" description="Disordered" evidence="2">
    <location>
        <begin position="537"/>
        <end position="566"/>
    </location>
</feature>
<gene>
    <name evidence="4" type="ORF">TSTA_108670</name>
</gene>
<evidence type="ECO:0000313" key="5">
    <source>
        <dbReference type="Proteomes" id="UP000001745"/>
    </source>
</evidence>
<dbReference type="PhylomeDB" id="B8MUL3"/>
<reference evidence="5" key="1">
    <citation type="journal article" date="2015" name="Genome Announc.">
        <title>Genome sequence of the AIDS-associated pathogen Penicillium marneffei (ATCC18224) and its near taxonomic relative Talaromyces stipitatus (ATCC10500).</title>
        <authorList>
            <person name="Nierman W.C."/>
            <person name="Fedorova-Abrams N.D."/>
            <person name="Andrianopoulos A."/>
        </authorList>
    </citation>
    <scope>NUCLEOTIDE SEQUENCE [LARGE SCALE GENOMIC DNA]</scope>
    <source>
        <strain evidence="5">ATCC 10500 / CBS 375.48 / QM 6759 / NRRL 1006</strain>
    </source>
</reference>
<evidence type="ECO:0000259" key="3">
    <source>
        <dbReference type="PROSITE" id="PS50994"/>
    </source>
</evidence>
<keyword evidence="5" id="KW-1185">Reference proteome</keyword>
<name>B8MUL3_TALSN</name>
<dbReference type="eggNOG" id="KOG0017">
    <property type="taxonomic scope" value="Eukaryota"/>
</dbReference>
<dbReference type="SUPFAM" id="SSF53098">
    <property type="entry name" value="Ribonuclease H-like"/>
    <property type="match status" value="1"/>
</dbReference>
<dbReference type="GO" id="GO:0015074">
    <property type="term" value="P:DNA integration"/>
    <property type="evidence" value="ECO:0007669"/>
    <property type="project" value="InterPro"/>
</dbReference>
<evidence type="ECO:0000256" key="2">
    <source>
        <dbReference type="SAM" id="MobiDB-lite"/>
    </source>
</evidence>
<dbReference type="Proteomes" id="UP000001745">
    <property type="component" value="Unassembled WGS sequence"/>
</dbReference>
<dbReference type="PROSITE" id="PS50994">
    <property type="entry name" value="INTEGRASE"/>
    <property type="match status" value="1"/>
</dbReference>
<dbReference type="InterPro" id="IPR001584">
    <property type="entry name" value="Integrase_cat-core"/>
</dbReference>
<dbReference type="OrthoDB" id="4850545at2759"/>
<evidence type="ECO:0000256" key="1">
    <source>
        <dbReference type="ARBA" id="ARBA00022884"/>
    </source>
</evidence>
<protein>
    <recommendedName>
        <fullName evidence="3">Integrase catalytic domain-containing protein</fullName>
    </recommendedName>
</protein>
<dbReference type="PANTHER" id="PTHR37984">
    <property type="entry name" value="PROTEIN CBG26694"/>
    <property type="match status" value="1"/>
</dbReference>
<dbReference type="InterPro" id="IPR036397">
    <property type="entry name" value="RNaseH_sf"/>
</dbReference>
<feature type="compositionally biased region" description="Polar residues" evidence="2">
    <location>
        <begin position="1140"/>
        <end position="1152"/>
    </location>
</feature>
<organism evidence="4 5">
    <name type="scientific">Talaromyces stipitatus (strain ATCC 10500 / CBS 375.48 / QM 6759 / NRRL 1006)</name>
    <name type="common">Penicillium stipitatum</name>
    <dbReference type="NCBI Taxonomy" id="441959"/>
    <lineage>
        <taxon>Eukaryota</taxon>
        <taxon>Fungi</taxon>
        <taxon>Dikarya</taxon>
        <taxon>Ascomycota</taxon>
        <taxon>Pezizomycotina</taxon>
        <taxon>Eurotiomycetes</taxon>
        <taxon>Eurotiomycetidae</taxon>
        <taxon>Eurotiales</taxon>
        <taxon>Trichocomaceae</taxon>
        <taxon>Talaromyces</taxon>
        <taxon>Talaromyces sect. Talaromyces</taxon>
    </lineage>
</organism>
<feature type="compositionally biased region" description="Basic and acidic residues" evidence="2">
    <location>
        <begin position="546"/>
        <end position="555"/>
    </location>
</feature>
<dbReference type="Pfam" id="PF07727">
    <property type="entry name" value="RVT_2"/>
    <property type="match status" value="1"/>
</dbReference>
<dbReference type="RefSeq" id="XP_002488437.1">
    <property type="nucleotide sequence ID" value="XM_002488392.1"/>
</dbReference>
<dbReference type="HOGENOM" id="CLU_002055_0_1_1"/>
<dbReference type="EMBL" id="EQ962661">
    <property type="protein sequence ID" value="EED11681.1"/>
    <property type="molecule type" value="Genomic_DNA"/>
</dbReference>